<dbReference type="Proteomes" id="UP000287876">
    <property type="component" value="Segment"/>
</dbReference>
<accession>A0A3S9UAR8</accession>
<protein>
    <submittedName>
        <fullName evidence="1">Uncharacterized protein</fullName>
    </submittedName>
</protein>
<reference evidence="1 2" key="1">
    <citation type="submission" date="2018-12" db="EMBL/GenBank/DDBJ databases">
        <authorList>
            <person name="Betsko A.J."/>
            <person name="Stoner T.H."/>
            <person name="Garlena R.A."/>
            <person name="Russell D.A."/>
            <person name="Pope W.H."/>
            <person name="Jacobs-Sera D."/>
            <person name="Hatfull G.F."/>
        </authorList>
    </citation>
    <scope>NUCLEOTIDE SEQUENCE [LARGE SCALE GENOMIC DNA]</scope>
</reference>
<gene>
    <name evidence="1" type="primary">19</name>
    <name evidence="1" type="ORF">PBI_DUKE13_19</name>
</gene>
<organism evidence="1 2">
    <name type="scientific">Mycobacterium phage Duke13</name>
    <dbReference type="NCBI Taxonomy" id="2499038"/>
    <lineage>
        <taxon>Viruses</taxon>
        <taxon>Duplodnaviria</taxon>
        <taxon>Heunggongvirae</taxon>
        <taxon>Uroviricota</taxon>
        <taxon>Caudoviricetes</taxon>
        <taxon>Omegavirus</taxon>
        <taxon>Omegavirus baka</taxon>
    </lineage>
</organism>
<name>A0A3S9UAR8_9CAUD</name>
<proteinExistence type="predicted"/>
<sequence>MVRAGSVASWSQRAVAIWVSKGAWLAAKSLVVARRGDAWKRFACTKG</sequence>
<evidence type="ECO:0000313" key="1">
    <source>
        <dbReference type="EMBL" id="AZS07363.1"/>
    </source>
</evidence>
<evidence type="ECO:0000313" key="2">
    <source>
        <dbReference type="Proteomes" id="UP000287876"/>
    </source>
</evidence>
<dbReference type="EMBL" id="MK279849">
    <property type="protein sequence ID" value="AZS07363.1"/>
    <property type="molecule type" value="Genomic_DNA"/>
</dbReference>